<accession>A0ABV8TVH5</accession>
<name>A0ABV8TVH5_9ACTN</name>
<organism evidence="1 2">
    <name type="scientific">Salininema proteolyticum</name>
    <dbReference type="NCBI Taxonomy" id="1607685"/>
    <lineage>
        <taxon>Bacteria</taxon>
        <taxon>Bacillati</taxon>
        <taxon>Actinomycetota</taxon>
        <taxon>Actinomycetes</taxon>
        <taxon>Glycomycetales</taxon>
        <taxon>Glycomycetaceae</taxon>
        <taxon>Salininema</taxon>
    </lineage>
</organism>
<dbReference type="RefSeq" id="WP_380618139.1">
    <property type="nucleotide sequence ID" value="NZ_JBHSDK010000005.1"/>
</dbReference>
<comment type="caution">
    <text evidence="1">The sequence shown here is derived from an EMBL/GenBank/DDBJ whole genome shotgun (WGS) entry which is preliminary data.</text>
</comment>
<evidence type="ECO:0000313" key="2">
    <source>
        <dbReference type="Proteomes" id="UP001595823"/>
    </source>
</evidence>
<keyword evidence="2" id="KW-1185">Reference proteome</keyword>
<dbReference type="Proteomes" id="UP001595823">
    <property type="component" value="Unassembled WGS sequence"/>
</dbReference>
<sequence length="133" mass="15636">MSLVTLFKVSITNVISLAPGESDRASRRRRSELAQVKEMFGDMKEQRRTLYLKGYRRGDNELQEVYWDRMGHERVIPWKLAGSMNRHFTDMNRIEAYEDGPSTGTLKRMRKNLVKDLPKFRHSIAQVSFKVDE</sequence>
<proteinExistence type="predicted"/>
<gene>
    <name evidence="1" type="ORF">ACFPET_04170</name>
</gene>
<protein>
    <submittedName>
        <fullName evidence="1">Uncharacterized protein</fullName>
    </submittedName>
</protein>
<dbReference type="EMBL" id="JBHSDK010000005">
    <property type="protein sequence ID" value="MFC4334391.1"/>
    <property type="molecule type" value="Genomic_DNA"/>
</dbReference>
<evidence type="ECO:0000313" key="1">
    <source>
        <dbReference type="EMBL" id="MFC4334391.1"/>
    </source>
</evidence>
<reference evidence="2" key="1">
    <citation type="journal article" date="2019" name="Int. J. Syst. Evol. Microbiol.">
        <title>The Global Catalogue of Microorganisms (GCM) 10K type strain sequencing project: providing services to taxonomists for standard genome sequencing and annotation.</title>
        <authorList>
            <consortium name="The Broad Institute Genomics Platform"/>
            <consortium name="The Broad Institute Genome Sequencing Center for Infectious Disease"/>
            <person name="Wu L."/>
            <person name="Ma J."/>
        </authorList>
    </citation>
    <scope>NUCLEOTIDE SEQUENCE [LARGE SCALE GENOMIC DNA]</scope>
    <source>
        <strain evidence="2">IBRC-M 10908</strain>
    </source>
</reference>